<accession>A0A0C5AMX0</accession>
<sequence>MNIIEGNLVSMGNILFVLVIFTAGVTFGYWARKSEDEY</sequence>
<evidence type="ECO:0000256" key="1">
    <source>
        <dbReference type="SAM" id="Phobius"/>
    </source>
</evidence>
<name>A0A0C5AMX0_9CAUD</name>
<keyword evidence="3" id="KW-1185">Reference proteome</keyword>
<dbReference type="KEGG" id="vg:26516673"/>
<gene>
    <name evidence="2" type="ORF">PTIM40_128</name>
</gene>
<dbReference type="EMBL" id="KP211958">
    <property type="protein sequence ID" value="AJK27555.1"/>
    <property type="molecule type" value="Genomic_DNA"/>
</dbReference>
<keyword evidence="1" id="KW-1133">Transmembrane helix</keyword>
<protein>
    <submittedName>
        <fullName evidence="2">Uncharacterized protein</fullName>
    </submittedName>
</protein>
<dbReference type="GeneID" id="26516673"/>
<evidence type="ECO:0000313" key="2">
    <source>
        <dbReference type="EMBL" id="AJK27555.1"/>
    </source>
</evidence>
<keyword evidence="1" id="KW-0472">Membrane</keyword>
<evidence type="ECO:0000313" key="3">
    <source>
        <dbReference type="Proteomes" id="UP000032135"/>
    </source>
</evidence>
<keyword evidence="1" id="KW-0812">Transmembrane</keyword>
<feature type="transmembrane region" description="Helical" evidence="1">
    <location>
        <begin position="12"/>
        <end position="31"/>
    </location>
</feature>
<dbReference type="Proteomes" id="UP000032135">
    <property type="component" value="Segment"/>
</dbReference>
<proteinExistence type="predicted"/>
<organism evidence="2 3">
    <name type="scientific">Cyanophage P-TIM40</name>
    <dbReference type="NCBI Taxonomy" id="1589733"/>
    <lineage>
        <taxon>Viruses</taxon>
        <taxon>Duplodnaviria</taxon>
        <taxon>Heunggongvirae</taxon>
        <taxon>Uroviricota</taxon>
        <taxon>Caudoviricetes</taxon>
        <taxon>Pantevenvirales</taxon>
        <taxon>Kyanoviridae</taxon>
        <taxon>Libanvirus</taxon>
        <taxon>Libanvirus ptim40</taxon>
    </lineage>
</organism>
<dbReference type="RefSeq" id="YP_009188203.1">
    <property type="nucleotide sequence ID" value="NC_028663.1"/>
</dbReference>
<reference evidence="2 3" key="1">
    <citation type="submission" date="2014-11" db="EMBL/GenBank/DDBJ databases">
        <authorList>
            <person name="Fedida A."/>
            <person name="Lindell D."/>
        </authorList>
    </citation>
    <scope>NUCLEOTIDE SEQUENCE [LARGE SCALE GENOMIC DNA]</scope>
</reference>